<dbReference type="AlphaFoldDB" id="A0AAV4SXQ0"/>
<evidence type="ECO:0000256" key="1">
    <source>
        <dbReference type="SAM" id="SignalP"/>
    </source>
</evidence>
<dbReference type="EMBL" id="BPLR01010218">
    <property type="protein sequence ID" value="GIY37779.1"/>
    <property type="molecule type" value="Genomic_DNA"/>
</dbReference>
<evidence type="ECO:0000313" key="2">
    <source>
        <dbReference type="EMBL" id="GIY37779.1"/>
    </source>
</evidence>
<reference evidence="2 3" key="1">
    <citation type="submission" date="2021-06" db="EMBL/GenBank/DDBJ databases">
        <title>Caerostris extrusa draft genome.</title>
        <authorList>
            <person name="Kono N."/>
            <person name="Arakawa K."/>
        </authorList>
    </citation>
    <scope>NUCLEOTIDE SEQUENCE [LARGE SCALE GENOMIC DNA]</scope>
</reference>
<proteinExistence type="predicted"/>
<protein>
    <submittedName>
        <fullName evidence="2">Uncharacterized protein</fullName>
    </submittedName>
</protein>
<gene>
    <name evidence="2" type="ORF">CEXT_603961</name>
</gene>
<feature type="chain" id="PRO_5043820075" evidence="1">
    <location>
        <begin position="22"/>
        <end position="140"/>
    </location>
</feature>
<accession>A0AAV4SXQ0</accession>
<keyword evidence="1" id="KW-0732">Signal</keyword>
<dbReference type="Proteomes" id="UP001054945">
    <property type="component" value="Unassembled WGS sequence"/>
</dbReference>
<feature type="signal peptide" evidence="1">
    <location>
        <begin position="1"/>
        <end position="21"/>
    </location>
</feature>
<organism evidence="2 3">
    <name type="scientific">Caerostris extrusa</name>
    <name type="common">Bark spider</name>
    <name type="synonym">Caerostris bankana</name>
    <dbReference type="NCBI Taxonomy" id="172846"/>
    <lineage>
        <taxon>Eukaryota</taxon>
        <taxon>Metazoa</taxon>
        <taxon>Ecdysozoa</taxon>
        <taxon>Arthropoda</taxon>
        <taxon>Chelicerata</taxon>
        <taxon>Arachnida</taxon>
        <taxon>Araneae</taxon>
        <taxon>Araneomorphae</taxon>
        <taxon>Entelegynae</taxon>
        <taxon>Araneoidea</taxon>
        <taxon>Araneidae</taxon>
        <taxon>Caerostris</taxon>
    </lineage>
</organism>
<evidence type="ECO:0000313" key="3">
    <source>
        <dbReference type="Proteomes" id="UP001054945"/>
    </source>
</evidence>
<sequence>MNLRLVISVLALFLSSAGVFGQNETGTNPQEEFTNTLECAATSGDQVLCDKFLMCNDMLPDRFYDAYEECFAQVCSSDCSDLKCDANTELYGSQANRQQIAQCIKQKVQPPFNSMERKELDCTQACIKTLAEQCPSGQSS</sequence>
<keyword evidence="3" id="KW-1185">Reference proteome</keyword>
<comment type="caution">
    <text evidence="2">The sequence shown here is derived from an EMBL/GenBank/DDBJ whole genome shotgun (WGS) entry which is preliminary data.</text>
</comment>
<name>A0AAV4SXQ0_CAEEX</name>